<organism evidence="3 4">
    <name type="scientific">Planomonospora corallina</name>
    <dbReference type="NCBI Taxonomy" id="1806052"/>
    <lineage>
        <taxon>Bacteria</taxon>
        <taxon>Bacillati</taxon>
        <taxon>Actinomycetota</taxon>
        <taxon>Actinomycetes</taxon>
        <taxon>Streptosporangiales</taxon>
        <taxon>Streptosporangiaceae</taxon>
        <taxon>Planomonospora</taxon>
    </lineage>
</organism>
<name>A0ABV8I7H3_9ACTN</name>
<evidence type="ECO:0000256" key="2">
    <source>
        <dbReference type="SAM" id="Phobius"/>
    </source>
</evidence>
<feature type="transmembrane region" description="Helical" evidence="2">
    <location>
        <begin position="191"/>
        <end position="213"/>
    </location>
</feature>
<gene>
    <name evidence="3" type="ORF">ACFOWE_17465</name>
</gene>
<feature type="transmembrane region" description="Helical" evidence="2">
    <location>
        <begin position="164"/>
        <end position="185"/>
    </location>
</feature>
<feature type="region of interest" description="Disordered" evidence="1">
    <location>
        <begin position="1"/>
        <end position="20"/>
    </location>
</feature>
<evidence type="ECO:0000313" key="3">
    <source>
        <dbReference type="EMBL" id="MFC4060096.1"/>
    </source>
</evidence>
<proteinExistence type="predicted"/>
<evidence type="ECO:0000313" key="4">
    <source>
        <dbReference type="Proteomes" id="UP001595850"/>
    </source>
</evidence>
<dbReference type="Proteomes" id="UP001595850">
    <property type="component" value="Unassembled WGS sequence"/>
</dbReference>
<dbReference type="RefSeq" id="WP_377288935.1">
    <property type="nucleotide sequence ID" value="NZ_JBHSBM010000017.1"/>
</dbReference>
<protein>
    <recommendedName>
        <fullName evidence="5">ABC-2 type transport system permease protein</fullName>
    </recommendedName>
</protein>
<sequence>MNDWPELDGMGEDLPPPPPAPEAVRAALHASALDGGLADPGLHAVPAPRRAWGLLLMEARLLHPAIWCTSFLVMAVCVVLVPATGHPDGSQVLLALAAPLVAGAGVAGLYGPERDAAFEVVATTPTSPRVVLLARATLVFAYDLALALLASAVLALAGGAPAGLTVLVASWLGPMALLAALSLLLSVRWNAGIAVAVSLALWSLPALAAADLAVPDRFRSHVHELWGSGPLTLGAAAVLAAAALLLAGTGEPIGRGRATHRS</sequence>
<keyword evidence="4" id="KW-1185">Reference proteome</keyword>
<feature type="transmembrane region" description="Helical" evidence="2">
    <location>
        <begin position="61"/>
        <end position="81"/>
    </location>
</feature>
<feature type="transmembrane region" description="Helical" evidence="2">
    <location>
        <begin position="132"/>
        <end position="157"/>
    </location>
</feature>
<feature type="transmembrane region" description="Helical" evidence="2">
    <location>
        <begin position="93"/>
        <end position="112"/>
    </location>
</feature>
<feature type="transmembrane region" description="Helical" evidence="2">
    <location>
        <begin position="225"/>
        <end position="247"/>
    </location>
</feature>
<dbReference type="EMBL" id="JBHSBM010000017">
    <property type="protein sequence ID" value="MFC4060096.1"/>
    <property type="molecule type" value="Genomic_DNA"/>
</dbReference>
<keyword evidence="2" id="KW-0472">Membrane</keyword>
<keyword evidence="2" id="KW-0812">Transmembrane</keyword>
<evidence type="ECO:0008006" key="5">
    <source>
        <dbReference type="Google" id="ProtNLM"/>
    </source>
</evidence>
<reference evidence="4" key="1">
    <citation type="journal article" date="2019" name="Int. J. Syst. Evol. Microbiol.">
        <title>The Global Catalogue of Microorganisms (GCM) 10K type strain sequencing project: providing services to taxonomists for standard genome sequencing and annotation.</title>
        <authorList>
            <consortium name="The Broad Institute Genomics Platform"/>
            <consortium name="The Broad Institute Genome Sequencing Center for Infectious Disease"/>
            <person name="Wu L."/>
            <person name="Ma J."/>
        </authorList>
    </citation>
    <scope>NUCLEOTIDE SEQUENCE [LARGE SCALE GENOMIC DNA]</scope>
    <source>
        <strain evidence="4">TBRC 4489</strain>
    </source>
</reference>
<accession>A0ABV8I7H3</accession>
<keyword evidence="2" id="KW-1133">Transmembrane helix</keyword>
<comment type="caution">
    <text evidence="3">The sequence shown here is derived from an EMBL/GenBank/DDBJ whole genome shotgun (WGS) entry which is preliminary data.</text>
</comment>
<feature type="compositionally biased region" description="Acidic residues" evidence="1">
    <location>
        <begin position="1"/>
        <end position="11"/>
    </location>
</feature>
<evidence type="ECO:0000256" key="1">
    <source>
        <dbReference type="SAM" id="MobiDB-lite"/>
    </source>
</evidence>